<sequence length="464" mass="52155">MEFMTSYGNGDRSINICKEISKLEIHKYQPPFVPSQKDSNFDNVPSKKIEGSKINWKELTQTYEMVEKCLTTSYYSAKATTEAFLPLLQLSNSPRIVNSIANKLAKGVFHDAENLTEERIDEVIKEFIKDFKEGSLENKGWPFYLSAYMVSKAAMNCYTRILANKHQNFCINCVCPGFVKTDINGNTGILSVDQGAASVVRLALVSNGEVIQIHFFNAARQLEVFWGRMNSGPNTNSLVDALAIAQHHNAVTGTEKQHVANDYSKRLYIGYKESEDLVSSSLACLVESSLLTRCQNPVPKFQQENYGNESNSGCLRDPGLSLSYIKQFFPNPYVVTKCLSLTASTKDHFSCIDQSKEADKVTNVTSSSQGMEFNRVDCVVSLLHRSSRSFSQAISSLRLVRSGPALAMAWIGKDVHEWHRRIAYQINMSQESIIGTFSVVIKSFNRLTRARDESWPIKIDDFFP</sequence>
<gene>
    <name evidence="6" type="ORF">Fmac_005642</name>
</gene>
<dbReference type="GO" id="GO:0016491">
    <property type="term" value="F:oxidoreductase activity"/>
    <property type="evidence" value="ECO:0007669"/>
    <property type="project" value="UniProtKB-KW"/>
</dbReference>
<dbReference type="SUPFAM" id="SSF88688">
    <property type="entry name" value="Families 57/38 glycoside transferase middle domain"/>
    <property type="match status" value="1"/>
</dbReference>
<evidence type="ECO:0000313" key="6">
    <source>
        <dbReference type="EMBL" id="KAL2344357.1"/>
    </source>
</evidence>
<evidence type="ECO:0000259" key="5">
    <source>
        <dbReference type="SMART" id="SM00872"/>
    </source>
</evidence>
<dbReference type="Pfam" id="PF09261">
    <property type="entry name" value="Alpha-mann_mid"/>
    <property type="match status" value="1"/>
</dbReference>
<keyword evidence="2" id="KW-0378">Hydrolase</keyword>
<reference evidence="6 7" key="1">
    <citation type="submission" date="2024-08" db="EMBL/GenBank/DDBJ databases">
        <title>Insights into the chromosomal genome structure of Flemingia macrophylla.</title>
        <authorList>
            <person name="Ding Y."/>
            <person name="Zhao Y."/>
            <person name="Bi W."/>
            <person name="Wu M."/>
            <person name="Zhao G."/>
            <person name="Gong Y."/>
            <person name="Li W."/>
            <person name="Zhang P."/>
        </authorList>
    </citation>
    <scope>NUCLEOTIDE SEQUENCE [LARGE SCALE GENOMIC DNA]</scope>
    <source>
        <strain evidence="6">DYQJB</strain>
        <tissue evidence="6">Leaf</tissue>
    </source>
</reference>
<accession>A0ABD1N9D1</accession>
<keyword evidence="4" id="KW-0560">Oxidoreductase</keyword>
<evidence type="ECO:0000256" key="3">
    <source>
        <dbReference type="ARBA" id="ARBA00022857"/>
    </source>
</evidence>
<keyword evidence="7" id="KW-1185">Reference proteome</keyword>
<dbReference type="SMART" id="SM00872">
    <property type="entry name" value="Alpha-mann_mid"/>
    <property type="match status" value="1"/>
</dbReference>
<dbReference type="Gene3D" id="1.20.1270.50">
    <property type="entry name" value="Glycoside hydrolase family 38, central domain"/>
    <property type="match status" value="1"/>
</dbReference>
<dbReference type="Proteomes" id="UP001603857">
    <property type="component" value="Unassembled WGS sequence"/>
</dbReference>
<dbReference type="SUPFAM" id="SSF51735">
    <property type="entry name" value="NAD(P)-binding Rossmann-fold domains"/>
    <property type="match status" value="1"/>
</dbReference>
<dbReference type="Gene3D" id="3.40.50.720">
    <property type="entry name" value="NAD(P)-binding Rossmann-like Domain"/>
    <property type="match status" value="1"/>
</dbReference>
<dbReference type="PANTHER" id="PTHR43490">
    <property type="entry name" value="(+)-NEOMENTHOL DEHYDROGENASE"/>
    <property type="match status" value="1"/>
</dbReference>
<comment type="similarity">
    <text evidence="1">Belongs to the short-chain dehydrogenases/reductases (SDR) family.</text>
</comment>
<evidence type="ECO:0000313" key="7">
    <source>
        <dbReference type="Proteomes" id="UP001603857"/>
    </source>
</evidence>
<dbReference type="InterPro" id="IPR015341">
    <property type="entry name" value="Glyco_hydro_38_cen"/>
</dbReference>
<dbReference type="InterPro" id="IPR036291">
    <property type="entry name" value="NAD(P)-bd_dom_sf"/>
</dbReference>
<keyword evidence="3" id="KW-0521">NADP</keyword>
<proteinExistence type="inferred from homology"/>
<dbReference type="FunFam" id="1.20.1270.50:FF:000003">
    <property type="entry name" value="Alpha-mannosidase"/>
    <property type="match status" value="1"/>
</dbReference>
<feature type="domain" description="Glycoside hydrolase family 38 central" evidence="5">
    <location>
        <begin position="199"/>
        <end position="267"/>
    </location>
</feature>
<dbReference type="InterPro" id="IPR028995">
    <property type="entry name" value="Glyco_hydro_57/38_cen_sf"/>
</dbReference>
<dbReference type="EMBL" id="JBGMDY010000002">
    <property type="protein sequence ID" value="KAL2344357.1"/>
    <property type="molecule type" value="Genomic_DNA"/>
</dbReference>
<dbReference type="GO" id="GO:0016787">
    <property type="term" value="F:hydrolase activity"/>
    <property type="evidence" value="ECO:0007669"/>
    <property type="project" value="UniProtKB-KW"/>
</dbReference>
<dbReference type="AlphaFoldDB" id="A0ABD1N9D1"/>
<comment type="caution">
    <text evidence="6">The sequence shown here is derived from an EMBL/GenBank/DDBJ whole genome shotgun (WGS) entry which is preliminary data.</text>
</comment>
<protein>
    <recommendedName>
        <fullName evidence="5">Glycoside hydrolase family 38 central domain-containing protein</fullName>
    </recommendedName>
</protein>
<dbReference type="PANTHER" id="PTHR43490:SF136">
    <property type="entry name" value="SHORT-CHAIN DEHYDROGENASE_REDUCTASE"/>
    <property type="match status" value="1"/>
</dbReference>
<organism evidence="6 7">
    <name type="scientific">Flemingia macrophylla</name>
    <dbReference type="NCBI Taxonomy" id="520843"/>
    <lineage>
        <taxon>Eukaryota</taxon>
        <taxon>Viridiplantae</taxon>
        <taxon>Streptophyta</taxon>
        <taxon>Embryophyta</taxon>
        <taxon>Tracheophyta</taxon>
        <taxon>Spermatophyta</taxon>
        <taxon>Magnoliopsida</taxon>
        <taxon>eudicotyledons</taxon>
        <taxon>Gunneridae</taxon>
        <taxon>Pentapetalae</taxon>
        <taxon>rosids</taxon>
        <taxon>fabids</taxon>
        <taxon>Fabales</taxon>
        <taxon>Fabaceae</taxon>
        <taxon>Papilionoideae</taxon>
        <taxon>50 kb inversion clade</taxon>
        <taxon>NPAAA clade</taxon>
        <taxon>indigoferoid/millettioid clade</taxon>
        <taxon>Phaseoleae</taxon>
        <taxon>Flemingia</taxon>
    </lineage>
</organism>
<evidence type="ECO:0000256" key="1">
    <source>
        <dbReference type="ARBA" id="ARBA00006484"/>
    </source>
</evidence>
<evidence type="ECO:0000256" key="4">
    <source>
        <dbReference type="ARBA" id="ARBA00023002"/>
    </source>
</evidence>
<evidence type="ECO:0000256" key="2">
    <source>
        <dbReference type="ARBA" id="ARBA00022801"/>
    </source>
</evidence>
<dbReference type="InterPro" id="IPR037094">
    <property type="entry name" value="Glyco_hydro_38_cen_sf"/>
</dbReference>
<name>A0ABD1N9D1_9FABA</name>